<keyword evidence="3" id="KW-1185">Reference proteome</keyword>
<feature type="compositionally biased region" description="Basic and acidic residues" evidence="1">
    <location>
        <begin position="308"/>
        <end position="320"/>
    </location>
</feature>
<evidence type="ECO:0000313" key="2">
    <source>
        <dbReference type="EMBL" id="KFM68813.1"/>
    </source>
</evidence>
<organism evidence="2 3">
    <name type="scientific">Stegodyphus mimosarum</name>
    <name type="common">African social velvet spider</name>
    <dbReference type="NCBI Taxonomy" id="407821"/>
    <lineage>
        <taxon>Eukaryota</taxon>
        <taxon>Metazoa</taxon>
        <taxon>Ecdysozoa</taxon>
        <taxon>Arthropoda</taxon>
        <taxon>Chelicerata</taxon>
        <taxon>Arachnida</taxon>
        <taxon>Araneae</taxon>
        <taxon>Araneomorphae</taxon>
        <taxon>Entelegynae</taxon>
        <taxon>Eresoidea</taxon>
        <taxon>Eresidae</taxon>
        <taxon>Stegodyphus</taxon>
    </lineage>
</organism>
<evidence type="ECO:0000256" key="1">
    <source>
        <dbReference type="SAM" id="MobiDB-lite"/>
    </source>
</evidence>
<name>A0A087TUM4_STEMI</name>
<dbReference type="OrthoDB" id="6437176at2759"/>
<dbReference type="Proteomes" id="UP000054359">
    <property type="component" value="Unassembled WGS sequence"/>
</dbReference>
<feature type="region of interest" description="Disordered" evidence="1">
    <location>
        <begin position="292"/>
        <end position="320"/>
    </location>
</feature>
<gene>
    <name evidence="2" type="ORF">X975_12675</name>
</gene>
<dbReference type="EMBL" id="KK116804">
    <property type="protein sequence ID" value="KFM68813.1"/>
    <property type="molecule type" value="Genomic_DNA"/>
</dbReference>
<sequence length="320" mass="35970">MANRNSVVNVNDGTSVSNTSPQSPTALLETPITLGFDPMSFQFKDDSPLTSPDSGRDIGEMLSPSQNADVVEFFDPFCPVKEESPTDYYPNVMLGQTTLAEPPLDTLSEQQYSNGFTMYDDVHDDTIVNDSYQDDICEVMSEIRNEADDICEMSSEIRDEDICEMSSEIRNEDEDVCEMSSEIRNEDEDVCEMSSEIRNEDEDVCEMSSEIRNKEEDVYEISSEIKQEEDNVCEVSLVITDNDNEVANRSDALEKPEELLADVYPSSDLSTVVISKSETSTDVELITELEQTQSEEACVSSVTEQEFDDNKHDTNSQHEQ</sequence>
<feature type="region of interest" description="Disordered" evidence="1">
    <location>
        <begin position="1"/>
        <end position="26"/>
    </location>
</feature>
<evidence type="ECO:0000313" key="3">
    <source>
        <dbReference type="Proteomes" id="UP000054359"/>
    </source>
</evidence>
<reference evidence="2 3" key="1">
    <citation type="submission" date="2013-11" db="EMBL/GenBank/DDBJ databases">
        <title>Genome sequencing of Stegodyphus mimosarum.</title>
        <authorList>
            <person name="Bechsgaard J."/>
        </authorList>
    </citation>
    <scope>NUCLEOTIDE SEQUENCE [LARGE SCALE GENOMIC DNA]</scope>
</reference>
<feature type="compositionally biased region" description="Polar residues" evidence="1">
    <location>
        <begin position="292"/>
        <end position="304"/>
    </location>
</feature>
<proteinExistence type="predicted"/>
<dbReference type="AlphaFoldDB" id="A0A087TUM4"/>
<accession>A0A087TUM4</accession>
<protein>
    <submittedName>
        <fullName evidence="2">Uncharacterized protein</fullName>
    </submittedName>
</protein>
<feature type="compositionally biased region" description="Polar residues" evidence="1">
    <location>
        <begin position="1"/>
        <end position="25"/>
    </location>
</feature>
<feature type="non-terminal residue" evidence="2">
    <location>
        <position position="320"/>
    </location>
</feature>